<reference evidence="2 3" key="2">
    <citation type="submission" date="2015-09" db="EMBL/GenBank/DDBJ databases">
        <title>Heavy metals and arsenic resistance mechanisms in polyextremophilic archaea of the family Ferroplasmaceae.</title>
        <authorList>
            <person name="Bulaev A.G."/>
            <person name="Kanygina A.V."/>
        </authorList>
    </citation>
    <scope>NUCLEOTIDE SEQUENCE [LARGE SCALE GENOMIC DNA]</scope>
    <source>
        <strain evidence="2 3">VT</strain>
    </source>
</reference>
<evidence type="ECO:0000313" key="1">
    <source>
        <dbReference type="EMBL" id="KPV46182.1"/>
    </source>
</evidence>
<evidence type="ECO:0000313" key="4">
    <source>
        <dbReference type="Proteomes" id="UP000050515"/>
    </source>
</evidence>
<dbReference type="Proteomes" id="UP000050320">
    <property type="component" value="Unassembled WGS sequence"/>
</dbReference>
<dbReference type="AlphaFoldDB" id="A0A0N8VKN9"/>
<evidence type="ECO:0008006" key="5">
    <source>
        <dbReference type="Google" id="ProtNLM"/>
    </source>
</evidence>
<name>A0A0N8VKN9_9ARCH</name>
<accession>A0A0N8VKN9</accession>
<dbReference type="SUPFAM" id="SSF48452">
    <property type="entry name" value="TPR-like"/>
    <property type="match status" value="2"/>
</dbReference>
<dbReference type="Proteomes" id="UP000050515">
    <property type="component" value="Unassembled WGS sequence"/>
</dbReference>
<dbReference type="PATRIC" id="fig|507754.4.peg.1767"/>
<evidence type="ECO:0000313" key="2">
    <source>
        <dbReference type="EMBL" id="KQB34252.1"/>
    </source>
</evidence>
<organism evidence="2 3">
    <name type="scientific">Acidiplasma aeolicum</name>
    <dbReference type="NCBI Taxonomy" id="507754"/>
    <lineage>
        <taxon>Archaea</taxon>
        <taxon>Methanobacteriati</taxon>
        <taxon>Thermoplasmatota</taxon>
        <taxon>Thermoplasmata</taxon>
        <taxon>Thermoplasmatales</taxon>
        <taxon>Ferroplasmaceae</taxon>
        <taxon>Acidiplasma</taxon>
    </lineage>
</organism>
<protein>
    <recommendedName>
        <fullName evidence="5">Orc1-like AAA ATPase domain-containing protein</fullName>
    </recommendedName>
</protein>
<sequence length="824" mass="95361">MVALPESKFSRKTQQAIKKFTDRIEPVMVFNQWLEAITTGKITRKVLVYYGVGGIGKTRLISKLMDDVDKRNKEQSKIKINIIFAGMDINEYNSPSAVLLGLRKQIKFPCVLFDYGLVKYLSSIGKTADQIKEFIPKNSVIWDITGDILEAIHIPVGLIDKIAIKLREKYSIQFKEYHNEIEAIDSCKRNPEEISERLPHLLGIDISIAAKSKNSIFAIFLDSYESIYRRQDFQLANNDPDEFIQELVLSSKQTLFIIGSREYIKWEQKDPSWNEILDQHILDYLSDQDSDYFLRSVPILDESIRKSIISSSKGLPLYLDLCVEIYLRNKNNMTAYDFIIPTNEIIPRFLSHLSDDERTLFIALSYIHFFNFNIFEILVKELNIPIAISDFDEIASHSFVLKVENLEGIYKVHDNFYEYVINNPTISGKSKIMEKIFSGVIKYLNDNKKSIPYESMVIFYPNVMNLLSYMSESGIDIGEKFIELSIFIVDAGYWNVVGSISAQILKRHPNDDRIQFLFAVYLRRIGMLEDSIKILENINPENPLFGNFKDYISYYKADTLRVMGRYKDALSIFNGISEKYRNNKDNEIYLKSQNQIGDITFLFGKFLDALNILESGYGENNMNTVQFAEMLRIEGHIYRFNFMLEDAIAKYFNSMELARKLNVLGLQGKLYNNLVEAYCWLDANEAIEYGKKSIEINKNLNAPVEYGKTYAALSIASSMKGDFTSSLKYSDMALSIQEQVKYPGGMVYAHGSYCLIYIKTGDKNKFMEHYNEMKKLVKNLGAEKYTMLPYYIYLNDAELKETFKNLQWLDYEKTLKIVKTILSD</sequence>
<dbReference type="InterPro" id="IPR027417">
    <property type="entry name" value="P-loop_NTPase"/>
</dbReference>
<keyword evidence="3" id="KW-1185">Reference proteome</keyword>
<dbReference type="Gene3D" id="1.25.40.10">
    <property type="entry name" value="Tetratricopeptide repeat domain"/>
    <property type="match status" value="2"/>
</dbReference>
<comment type="caution">
    <text evidence="2">The sequence shown here is derived from an EMBL/GenBank/DDBJ whole genome shotgun (WGS) entry which is preliminary data.</text>
</comment>
<reference evidence="1 4" key="1">
    <citation type="submission" date="2015-09" db="EMBL/GenBank/DDBJ databases">
        <title>Draft genome sequence of Acidiplasma aeolicum DSM 18409.</title>
        <authorList>
            <person name="Hemp J."/>
        </authorList>
    </citation>
    <scope>NUCLEOTIDE SEQUENCE [LARGE SCALE GENOMIC DNA]</scope>
    <source>
        <strain evidence="1 4">V</strain>
    </source>
</reference>
<gene>
    <name evidence="2" type="ORF">AOG54_05375</name>
    <name evidence="1" type="ORF">SE19_06635</name>
</gene>
<dbReference type="EMBL" id="LJCQ01000286">
    <property type="protein sequence ID" value="KPV46182.1"/>
    <property type="molecule type" value="Genomic_DNA"/>
</dbReference>
<dbReference type="EMBL" id="LKBG01000249">
    <property type="protein sequence ID" value="KQB34252.1"/>
    <property type="molecule type" value="Genomic_DNA"/>
</dbReference>
<proteinExistence type="predicted"/>
<dbReference type="InterPro" id="IPR011990">
    <property type="entry name" value="TPR-like_helical_dom_sf"/>
</dbReference>
<dbReference type="Gene3D" id="3.40.50.300">
    <property type="entry name" value="P-loop containing nucleotide triphosphate hydrolases"/>
    <property type="match status" value="1"/>
</dbReference>
<evidence type="ECO:0000313" key="3">
    <source>
        <dbReference type="Proteomes" id="UP000050320"/>
    </source>
</evidence>